<keyword evidence="1" id="KW-1133">Transmembrane helix</keyword>
<reference evidence="2" key="2">
    <citation type="submission" date="2023-06" db="EMBL/GenBank/DDBJ databases">
        <authorList>
            <consortium name="Lawrence Berkeley National Laboratory"/>
            <person name="Haridas S."/>
            <person name="Hensen N."/>
            <person name="Bonometti L."/>
            <person name="Westerberg I."/>
            <person name="Brannstrom I.O."/>
            <person name="Guillou S."/>
            <person name="Cros-Aarteil S."/>
            <person name="Calhoun S."/>
            <person name="Kuo A."/>
            <person name="Mondo S."/>
            <person name="Pangilinan J."/>
            <person name="Riley R."/>
            <person name="Labutti K."/>
            <person name="Andreopoulos B."/>
            <person name="Lipzen A."/>
            <person name="Chen C."/>
            <person name="Yanf M."/>
            <person name="Daum C."/>
            <person name="Ng V."/>
            <person name="Clum A."/>
            <person name="Steindorff A."/>
            <person name="Ohm R."/>
            <person name="Martin F."/>
            <person name="Silar P."/>
            <person name="Natvig D."/>
            <person name="Lalanne C."/>
            <person name="Gautier V."/>
            <person name="Ament-Velasquez S.L."/>
            <person name="Kruys A."/>
            <person name="Hutchinson M.I."/>
            <person name="Powell A.J."/>
            <person name="Barry K."/>
            <person name="Miller A.N."/>
            <person name="Grigoriev I.V."/>
            <person name="Debuchy R."/>
            <person name="Gladieux P."/>
            <person name="Thoren M.H."/>
            <person name="Johannesson H."/>
        </authorList>
    </citation>
    <scope>NUCLEOTIDE SEQUENCE</scope>
    <source>
        <strain evidence="2">CBS 118394</strain>
    </source>
</reference>
<dbReference type="Proteomes" id="UP001283341">
    <property type="component" value="Unassembled WGS sequence"/>
</dbReference>
<keyword evidence="1" id="KW-0812">Transmembrane</keyword>
<evidence type="ECO:0000313" key="2">
    <source>
        <dbReference type="EMBL" id="KAK3330914.1"/>
    </source>
</evidence>
<accession>A0AAE0ITL4</accession>
<organism evidence="2 3">
    <name type="scientific">Apodospora peruviana</name>
    <dbReference type="NCBI Taxonomy" id="516989"/>
    <lineage>
        <taxon>Eukaryota</taxon>
        <taxon>Fungi</taxon>
        <taxon>Dikarya</taxon>
        <taxon>Ascomycota</taxon>
        <taxon>Pezizomycotina</taxon>
        <taxon>Sordariomycetes</taxon>
        <taxon>Sordariomycetidae</taxon>
        <taxon>Sordariales</taxon>
        <taxon>Lasiosphaeriaceae</taxon>
        <taxon>Apodospora</taxon>
    </lineage>
</organism>
<sequence>MGGRASEQLPLPFLSFYIPGFGLPRCIRMDKDKDTTDYLSAFFFFRQKLLHKRQKMGVNKEEAGFFLSIYLTRLAQRKGGTEFDGATTQWLTGFFFLILFCHFLLFQVISCHILYYFGGGGRGREDIPIDITTRAITTLIVNERCCGDIYVCLTVNDLCG</sequence>
<keyword evidence="3" id="KW-1185">Reference proteome</keyword>
<reference evidence="2" key="1">
    <citation type="journal article" date="2023" name="Mol. Phylogenet. Evol.">
        <title>Genome-scale phylogeny and comparative genomics of the fungal order Sordariales.</title>
        <authorList>
            <person name="Hensen N."/>
            <person name="Bonometti L."/>
            <person name="Westerberg I."/>
            <person name="Brannstrom I.O."/>
            <person name="Guillou S."/>
            <person name="Cros-Aarteil S."/>
            <person name="Calhoun S."/>
            <person name="Haridas S."/>
            <person name="Kuo A."/>
            <person name="Mondo S."/>
            <person name="Pangilinan J."/>
            <person name="Riley R."/>
            <person name="LaButti K."/>
            <person name="Andreopoulos B."/>
            <person name="Lipzen A."/>
            <person name="Chen C."/>
            <person name="Yan M."/>
            <person name="Daum C."/>
            <person name="Ng V."/>
            <person name="Clum A."/>
            <person name="Steindorff A."/>
            <person name="Ohm R.A."/>
            <person name="Martin F."/>
            <person name="Silar P."/>
            <person name="Natvig D.O."/>
            <person name="Lalanne C."/>
            <person name="Gautier V."/>
            <person name="Ament-Velasquez S.L."/>
            <person name="Kruys A."/>
            <person name="Hutchinson M.I."/>
            <person name="Powell A.J."/>
            <person name="Barry K."/>
            <person name="Miller A.N."/>
            <person name="Grigoriev I.V."/>
            <person name="Debuchy R."/>
            <person name="Gladieux P."/>
            <person name="Hiltunen Thoren M."/>
            <person name="Johannesson H."/>
        </authorList>
    </citation>
    <scope>NUCLEOTIDE SEQUENCE</scope>
    <source>
        <strain evidence="2">CBS 118394</strain>
    </source>
</reference>
<comment type="caution">
    <text evidence="2">The sequence shown here is derived from an EMBL/GenBank/DDBJ whole genome shotgun (WGS) entry which is preliminary data.</text>
</comment>
<evidence type="ECO:0000256" key="1">
    <source>
        <dbReference type="SAM" id="Phobius"/>
    </source>
</evidence>
<dbReference type="EMBL" id="JAUEDM010000001">
    <property type="protein sequence ID" value="KAK3330914.1"/>
    <property type="molecule type" value="Genomic_DNA"/>
</dbReference>
<keyword evidence="1" id="KW-0472">Membrane</keyword>
<feature type="transmembrane region" description="Helical" evidence="1">
    <location>
        <begin position="94"/>
        <end position="117"/>
    </location>
</feature>
<protein>
    <submittedName>
        <fullName evidence="2">Uncharacterized protein</fullName>
    </submittedName>
</protein>
<name>A0AAE0ITL4_9PEZI</name>
<gene>
    <name evidence="2" type="ORF">B0H66DRAFT_80951</name>
</gene>
<proteinExistence type="predicted"/>
<evidence type="ECO:0000313" key="3">
    <source>
        <dbReference type="Proteomes" id="UP001283341"/>
    </source>
</evidence>
<dbReference type="AlphaFoldDB" id="A0AAE0ITL4"/>